<feature type="compositionally biased region" description="Basic and acidic residues" evidence="7">
    <location>
        <begin position="1346"/>
        <end position="1355"/>
    </location>
</feature>
<sequence>MPGAIIEPDQVPAQDGDAGASGEPPIEDTPVHPYSVFREQVWLDFDLREKSVKGRADIFISVTDDSLDEIFIDARQCNIDLDKITVSGCPAKAVYEDPYEAANTPAAYEWSAQQWAIRKHRMRSLLHRRRKELSATDHEKDNSCTPLDGSLRVTLPSLKDRQAGLIKLRDAPLEQKQKPDPADKHLQDMNGKLFHKITIPFTLRNIRDGLQFVGVDESDSRYPHIYTHHSVEPGIASCIFPCIDDPGCRSSWKISLTFPRTLGDAFQRAPVAQPGGLLNGNRKRKLGEEEPRRRGDAFTEEDKLLELTAVCSGKLEDETLDSDDETKKTMTFECHNKAARHIGFTIGPFEHVDLWSEFRTEEDDNKLGSNATKVHGYCLPGRAEEVRNTCAAIVTAIDQFAMGFGRYPFDNYKICFVDDMVANNVPLCGFSIASTRLLYPREIIDTEIETTRTLVHSLACQWFGINIIPNTSADVWLVVGIAWFMTDYFMKFICGNNHYRFTMKARADQLIEMDMNRPSLHTLGEHLHLGDFEVEFMDLKAPLVLFILDRRLSKSSSSQPIVRLINKMVSKANTSGDQGDEILASEPFRKACEKQGQTRLESFWNQWIFGSGCPRFDVYQKFNKKRLCVEMTIRQVQDIAAHKARALDKDAFWGDVLEETHSVWAGELQHCFSGPMTIRIHEADGTPYEHIVEIKEDTAKSIKFEIPYNTKYKRLKRSRRQRDRQIAANSNKNTEETQEDGALLYSLGDVLQGQDDVEEWGLHDWNEDQEAQMDQESYEWIRMDADFEWVCTMKTNMQPYMYVSQLQQDRDVVAQQDSMLYMELLSHKNGAHPLASTILTRTLRDSRYFHGIRTMAATILQLHAVDGPAERIGLKHLLKVFQHFYCEEGSYTPKPNDFFNKQAYRIQCAIIETVAKVRDRDGKCPEEARRFILEQIQHNNNEENCFSDQFYICKLIKALATCQIPDEKKNKTSMSMSMSFGDGDEDDDGDVVVDKEPQEFKERALEEIDRYRRMDEYSPSYQNCFTVAALDALSQMMKAKVIPTDPLVFVQYLQDKTIDAVRIKGFEAMVELGHLSHPVFLRFLLSVIATDSSPFVRSQLFKIFCRGLASIAIGEHEDPDKDSPAGNDGLIVDDTALEAKQKAKARRENLNLALSALKEKTKDDAVMQEVIWSGLNSPVLSVAERRNLLDLCSILFEEDEQLTLRFKYPTYWSAHRGEKQRNKLSVKFNRHFRTQSRRKYKSYEPPSATSAKPEAPKRTITLNLNLNKSLGPAKAASPSASALPPVVVKPSPSVKSSPSVKPSPSEAKPASTLIKSTPKPPKPAPTVTVSTSRPEPKPKSVSPVKEAPKEDRRDSISVQAPRPSVEKPPKPSTSIATAPATPAAPVNPSSSSSDRRPLPSSAGPQLPKAAGSSKPRDDFGKPRDGSVKPNLIKIREQSFKPRDGPREGLPGKPKESKESKEPKEPREHSSKPKDNAFKPKEHSSKPKDFPSKPKDKDNAFKPKDRNLAKVPAPVSKTSGSGGNSPASLAPTVPKTSKRPSNEPSESPRPRKIVKLNTKGLPAHIFKKRSKIVTVKFKAWDRIKRKPTPPRTANPDAGSIRASSKSQHHQSSKNQHRSGSVGFSKHKSQSPHVSQVSTPTSITNNSFPSPPMRATQTIKPSSAKILSGTNNGNGIKPIRKPLPGSTPGGGSSSGSGGGGGGGSSHDRRPLPSAGRTSLPSGGAPGASSSSHSSHQPPPANSQPSSLLSSTKSKIKIKVRPSSSSQPQ</sequence>
<feature type="region of interest" description="Disordered" evidence="7">
    <location>
        <begin position="273"/>
        <end position="298"/>
    </location>
</feature>
<dbReference type="InterPro" id="IPR057345">
    <property type="entry name" value="Ig-like_TAF2"/>
</dbReference>
<reference evidence="10 11" key="1">
    <citation type="journal article" date="2024" name="IMA Fungus">
        <title>Apiospora arundinis, a panoply of carbohydrate-active enzymes and secondary metabolites.</title>
        <authorList>
            <person name="Sorensen T."/>
            <person name="Petersen C."/>
            <person name="Muurmann A.T."/>
            <person name="Christiansen J.V."/>
            <person name="Brundto M.L."/>
            <person name="Overgaard C.K."/>
            <person name="Boysen A.T."/>
            <person name="Wollenberg R.D."/>
            <person name="Larsen T.O."/>
            <person name="Sorensen J.L."/>
            <person name="Nielsen K.L."/>
            <person name="Sondergaard T.E."/>
        </authorList>
    </citation>
    <scope>NUCLEOTIDE SEQUENCE [LARGE SCALE GENOMIC DNA]</scope>
    <source>
        <strain evidence="10 11">AAU 773</strain>
    </source>
</reference>
<dbReference type="Pfam" id="PF25316">
    <property type="entry name" value="TAF2_3rd"/>
    <property type="match status" value="1"/>
</dbReference>
<protein>
    <recommendedName>
        <fullName evidence="3">Transcription initiation factor TFIID subunit 2</fullName>
    </recommendedName>
</protein>
<evidence type="ECO:0000256" key="3">
    <source>
        <dbReference type="ARBA" id="ARBA00017363"/>
    </source>
</evidence>
<dbReference type="Gene3D" id="1.10.390.10">
    <property type="entry name" value="Neutral Protease Domain 2"/>
    <property type="match status" value="1"/>
</dbReference>
<dbReference type="PANTHER" id="PTHR15137">
    <property type="entry name" value="TRANSCRIPTION INITIATION FACTOR TFIID"/>
    <property type="match status" value="1"/>
</dbReference>
<dbReference type="InterPro" id="IPR037813">
    <property type="entry name" value="TAF2"/>
</dbReference>
<dbReference type="InterPro" id="IPR042097">
    <property type="entry name" value="Aminopeptidase_N-like_N_sf"/>
</dbReference>
<feature type="compositionally biased region" description="Acidic residues" evidence="7">
    <location>
        <begin position="982"/>
        <end position="991"/>
    </location>
</feature>
<feature type="compositionally biased region" description="Low complexity" evidence="7">
    <location>
        <begin position="1372"/>
        <end position="1402"/>
    </location>
</feature>
<dbReference type="EMBL" id="JAPCWZ010000009">
    <property type="protein sequence ID" value="KAK8851904.1"/>
    <property type="molecule type" value="Genomic_DNA"/>
</dbReference>
<evidence type="ECO:0000313" key="10">
    <source>
        <dbReference type="EMBL" id="KAK8851904.1"/>
    </source>
</evidence>
<feature type="compositionally biased region" description="Low complexity" evidence="7">
    <location>
        <begin position="1716"/>
        <end position="1733"/>
    </location>
</feature>
<feature type="compositionally biased region" description="Basic and acidic residues" evidence="7">
    <location>
        <begin position="1414"/>
        <end position="1426"/>
    </location>
</feature>
<feature type="region of interest" description="Disordered" evidence="7">
    <location>
        <begin position="1"/>
        <end position="30"/>
    </location>
</feature>
<feature type="compositionally biased region" description="Gly residues" evidence="7">
    <location>
        <begin position="1685"/>
        <end position="1702"/>
    </location>
</feature>
<dbReference type="InterPro" id="IPR027268">
    <property type="entry name" value="Peptidase_M4/M1_CTD_sf"/>
</dbReference>
<feature type="compositionally biased region" description="Basic and acidic residues" evidence="7">
    <location>
        <begin position="286"/>
        <end position="298"/>
    </location>
</feature>
<evidence type="ECO:0000259" key="8">
    <source>
        <dbReference type="Pfam" id="PF25316"/>
    </source>
</evidence>
<dbReference type="SUPFAM" id="SSF63737">
    <property type="entry name" value="Leukotriene A4 hydrolase N-terminal domain"/>
    <property type="match status" value="1"/>
</dbReference>
<feature type="compositionally biased region" description="Basic and acidic residues" evidence="7">
    <location>
        <begin position="1433"/>
        <end position="1446"/>
    </location>
</feature>
<feature type="domain" description="Transcription initiation factor TFIID subunit 2 TPR repeats" evidence="9">
    <location>
        <begin position="800"/>
        <end position="1106"/>
    </location>
</feature>
<feature type="compositionally biased region" description="Basic residues" evidence="7">
    <location>
        <begin position="1605"/>
        <end position="1615"/>
    </location>
</feature>
<comment type="similarity">
    <text evidence="2">Belongs to the TAF2 family.</text>
</comment>
<comment type="subcellular location">
    <subcellularLocation>
        <location evidence="1">Nucleus</location>
    </subcellularLocation>
</comment>
<dbReference type="Gene3D" id="2.60.40.1730">
    <property type="entry name" value="tricorn interacting facor f3 domain"/>
    <property type="match status" value="1"/>
</dbReference>
<evidence type="ECO:0000256" key="5">
    <source>
        <dbReference type="ARBA" id="ARBA00023163"/>
    </source>
</evidence>
<comment type="caution">
    <text evidence="10">The sequence shown here is derived from an EMBL/GenBank/DDBJ whole genome shotgun (WGS) entry which is preliminary data.</text>
</comment>
<feature type="region of interest" description="Disordered" evidence="7">
    <location>
        <begin position="1235"/>
        <end position="1257"/>
    </location>
</feature>
<feature type="region of interest" description="Disordered" evidence="7">
    <location>
        <begin position="715"/>
        <end position="739"/>
    </location>
</feature>
<name>A0ABR2HT96_9PEZI</name>
<feature type="region of interest" description="Disordered" evidence="7">
    <location>
        <begin position="972"/>
        <end position="996"/>
    </location>
</feature>
<keyword evidence="11" id="KW-1185">Reference proteome</keyword>
<accession>A0ABR2HT96</accession>
<feature type="compositionally biased region" description="Low complexity" evidence="7">
    <location>
        <begin position="1272"/>
        <end position="1317"/>
    </location>
</feature>
<evidence type="ECO:0000256" key="2">
    <source>
        <dbReference type="ARBA" id="ARBA00010937"/>
    </source>
</evidence>
<evidence type="ECO:0000256" key="1">
    <source>
        <dbReference type="ARBA" id="ARBA00004123"/>
    </source>
</evidence>
<evidence type="ECO:0000256" key="4">
    <source>
        <dbReference type="ARBA" id="ARBA00023015"/>
    </source>
</evidence>
<evidence type="ECO:0000313" key="11">
    <source>
        <dbReference type="Proteomes" id="UP001390339"/>
    </source>
</evidence>
<dbReference type="CDD" id="cd09839">
    <property type="entry name" value="M1_like_TAF2"/>
    <property type="match status" value="1"/>
</dbReference>
<organism evidence="10 11">
    <name type="scientific">Apiospora arundinis</name>
    <dbReference type="NCBI Taxonomy" id="335852"/>
    <lineage>
        <taxon>Eukaryota</taxon>
        <taxon>Fungi</taxon>
        <taxon>Dikarya</taxon>
        <taxon>Ascomycota</taxon>
        <taxon>Pezizomycotina</taxon>
        <taxon>Sordariomycetes</taxon>
        <taxon>Xylariomycetidae</taxon>
        <taxon>Amphisphaeriales</taxon>
        <taxon>Apiosporaceae</taxon>
        <taxon>Apiospora</taxon>
    </lineage>
</organism>
<feature type="compositionally biased region" description="Polar residues" evidence="7">
    <location>
        <begin position="1515"/>
        <end position="1526"/>
    </location>
</feature>
<evidence type="ECO:0000256" key="7">
    <source>
        <dbReference type="SAM" id="MobiDB-lite"/>
    </source>
</evidence>
<proteinExistence type="inferred from homology"/>
<dbReference type="SUPFAM" id="SSF55486">
    <property type="entry name" value="Metalloproteases ('zincins'), catalytic domain"/>
    <property type="match status" value="1"/>
</dbReference>
<gene>
    <name evidence="10" type="ORF">PGQ11_014383</name>
</gene>
<feature type="compositionally biased region" description="Polar residues" evidence="7">
    <location>
        <begin position="1629"/>
        <end position="1646"/>
    </location>
</feature>
<dbReference type="Pfam" id="PF25577">
    <property type="entry name" value="TPR_TAF2_C"/>
    <property type="match status" value="1"/>
</dbReference>
<evidence type="ECO:0000256" key="6">
    <source>
        <dbReference type="ARBA" id="ARBA00023242"/>
    </source>
</evidence>
<dbReference type="PANTHER" id="PTHR15137:SF9">
    <property type="entry name" value="TRANSCRIPTION INITIATION FACTOR TFIID SUBUNIT 2"/>
    <property type="match status" value="1"/>
</dbReference>
<keyword evidence="6" id="KW-0539">Nucleus</keyword>
<feature type="region of interest" description="Disordered" evidence="7">
    <location>
        <begin position="1271"/>
        <end position="1766"/>
    </location>
</feature>
<evidence type="ECO:0000259" key="9">
    <source>
        <dbReference type="Pfam" id="PF25577"/>
    </source>
</evidence>
<keyword evidence="5" id="KW-0804">Transcription</keyword>
<dbReference type="InterPro" id="IPR057991">
    <property type="entry name" value="TPR_TAF2_C"/>
</dbReference>
<feature type="compositionally biased region" description="Basic and acidic residues" evidence="7">
    <location>
        <begin position="1452"/>
        <end position="1507"/>
    </location>
</feature>
<dbReference type="Proteomes" id="UP001390339">
    <property type="component" value="Unassembled WGS sequence"/>
</dbReference>
<feature type="domain" description="Transcription initiation factor TFIID subunit 2 Ig-like" evidence="8">
    <location>
        <begin position="611"/>
        <end position="797"/>
    </location>
</feature>
<keyword evidence="4" id="KW-0805">Transcription regulation</keyword>